<gene>
    <name evidence="9" type="primary">LOC103711117</name>
</gene>
<sequence length="337" mass="37619">MESKAAAMEEAAASDPSYPPLFRRPNPGSNREADQRPAHGNPVFDVPVIDLEDLDPVRLDEVCRGVGLFRIANHGVPSALMDRLLDQSRGLLSLPFESKRTLFSDPMSYIWGTPALGAKVANLNWVEGFHVPLGQLKSKGHDLDSQGSASSFRCLADEYGRHMARIARTLFNVVAANLKLDAKKAASYLSEFDGTFVRVYRYPCCPEADKYFGMNAHTDSSVLSILCQDELGGLQIFHDNQWFDVAPIPGMLTVNLGDMIQVFGNDEYRSVKHRVLTNRSKERISVCYFAFPMEDGLIISSRYKTFTYREWKAQVLEDIKATGDKVGLARFRIGDPS</sequence>
<evidence type="ECO:0000259" key="7">
    <source>
        <dbReference type="PROSITE" id="PS51471"/>
    </source>
</evidence>
<dbReference type="KEGG" id="pda:103711117"/>
<evidence type="ECO:0000256" key="2">
    <source>
        <dbReference type="ARBA" id="ARBA00022723"/>
    </source>
</evidence>
<dbReference type="Gene3D" id="2.60.120.330">
    <property type="entry name" value="B-lactam Antibiotic, Isopenicillin N Synthase, Chain"/>
    <property type="match status" value="1"/>
</dbReference>
<dbReference type="AlphaFoldDB" id="A0A8B7CB07"/>
<dbReference type="InterPro" id="IPR050231">
    <property type="entry name" value="Iron_ascorbate_oxido_reductase"/>
</dbReference>
<reference evidence="8" key="1">
    <citation type="journal article" date="2019" name="Nat. Commun.">
        <title>Genome-wide association mapping of date palm fruit traits.</title>
        <authorList>
            <person name="Hazzouri K.M."/>
            <person name="Gros-Balthazard M."/>
            <person name="Flowers J.M."/>
            <person name="Copetti D."/>
            <person name="Lemansour A."/>
            <person name="Lebrun M."/>
            <person name="Masmoudi K."/>
            <person name="Ferrand S."/>
            <person name="Dhar M.I."/>
            <person name="Fresquez Z.A."/>
            <person name="Rosas U."/>
            <person name="Zhang J."/>
            <person name="Talag J."/>
            <person name="Lee S."/>
            <person name="Kudrna D."/>
            <person name="Powell R.F."/>
            <person name="Leitch I.J."/>
            <person name="Krueger R.R."/>
            <person name="Wing R.A."/>
            <person name="Amiri K.M.A."/>
            <person name="Purugganan M.D."/>
        </authorList>
    </citation>
    <scope>NUCLEOTIDE SEQUENCE [LARGE SCALE GENOMIC DNA]</scope>
    <source>
        <strain evidence="8">cv. Khalas</strain>
    </source>
</reference>
<dbReference type="PROSITE" id="PS51471">
    <property type="entry name" value="FE2OG_OXY"/>
    <property type="match status" value="1"/>
</dbReference>
<feature type="compositionally biased region" description="Low complexity" evidence="6">
    <location>
        <begin position="1"/>
        <end position="14"/>
    </location>
</feature>
<accession>A0A8B7CB07</accession>
<evidence type="ECO:0000256" key="4">
    <source>
        <dbReference type="ARBA" id="ARBA00023004"/>
    </source>
</evidence>
<name>A0A8B7CB07_PHODC</name>
<evidence type="ECO:0000313" key="8">
    <source>
        <dbReference type="Proteomes" id="UP000228380"/>
    </source>
</evidence>
<keyword evidence="8" id="KW-1185">Reference proteome</keyword>
<dbReference type="RefSeq" id="XP_008795357.3">
    <property type="nucleotide sequence ID" value="XM_008797135.4"/>
</dbReference>
<evidence type="ECO:0000256" key="6">
    <source>
        <dbReference type="SAM" id="MobiDB-lite"/>
    </source>
</evidence>
<reference evidence="9" key="2">
    <citation type="submission" date="2025-08" db="UniProtKB">
        <authorList>
            <consortium name="RefSeq"/>
        </authorList>
    </citation>
    <scope>IDENTIFICATION</scope>
    <source>
        <tissue evidence="9">Young leaves</tissue>
    </source>
</reference>
<dbReference type="GO" id="GO:0046872">
    <property type="term" value="F:metal ion binding"/>
    <property type="evidence" value="ECO:0007669"/>
    <property type="project" value="UniProtKB-KW"/>
</dbReference>
<dbReference type="InterPro" id="IPR005123">
    <property type="entry name" value="Oxoglu/Fe-dep_dioxygenase_dom"/>
</dbReference>
<evidence type="ECO:0000256" key="3">
    <source>
        <dbReference type="ARBA" id="ARBA00023002"/>
    </source>
</evidence>
<dbReference type="OrthoDB" id="288590at2759"/>
<dbReference type="GO" id="GO:0016491">
    <property type="term" value="F:oxidoreductase activity"/>
    <property type="evidence" value="ECO:0007669"/>
    <property type="project" value="UniProtKB-KW"/>
</dbReference>
<dbReference type="InterPro" id="IPR027443">
    <property type="entry name" value="IPNS-like_sf"/>
</dbReference>
<keyword evidence="3 5" id="KW-0560">Oxidoreductase</keyword>
<evidence type="ECO:0000256" key="5">
    <source>
        <dbReference type="RuleBase" id="RU003682"/>
    </source>
</evidence>
<dbReference type="PANTHER" id="PTHR47990">
    <property type="entry name" value="2-OXOGLUTARATE (2OG) AND FE(II)-DEPENDENT OXYGENASE SUPERFAMILY PROTEIN-RELATED"/>
    <property type="match status" value="1"/>
</dbReference>
<organism evidence="8 9">
    <name type="scientific">Phoenix dactylifera</name>
    <name type="common">Date palm</name>
    <dbReference type="NCBI Taxonomy" id="42345"/>
    <lineage>
        <taxon>Eukaryota</taxon>
        <taxon>Viridiplantae</taxon>
        <taxon>Streptophyta</taxon>
        <taxon>Embryophyta</taxon>
        <taxon>Tracheophyta</taxon>
        <taxon>Spermatophyta</taxon>
        <taxon>Magnoliopsida</taxon>
        <taxon>Liliopsida</taxon>
        <taxon>Arecaceae</taxon>
        <taxon>Coryphoideae</taxon>
        <taxon>Phoeniceae</taxon>
        <taxon>Phoenix</taxon>
    </lineage>
</organism>
<dbReference type="GeneID" id="103711117"/>
<dbReference type="SUPFAM" id="SSF51197">
    <property type="entry name" value="Clavaminate synthase-like"/>
    <property type="match status" value="1"/>
</dbReference>
<evidence type="ECO:0000313" key="9">
    <source>
        <dbReference type="RefSeq" id="XP_008795357.3"/>
    </source>
</evidence>
<protein>
    <submittedName>
        <fullName evidence="9">Gibberellin 2-beta-dioxygenase 6</fullName>
    </submittedName>
</protein>
<keyword evidence="2 5" id="KW-0479">Metal-binding</keyword>
<dbReference type="Pfam" id="PF14226">
    <property type="entry name" value="DIOX_N"/>
    <property type="match status" value="1"/>
</dbReference>
<comment type="cofactor">
    <cofactor evidence="1">
        <name>L-ascorbate</name>
        <dbReference type="ChEBI" id="CHEBI:38290"/>
    </cofactor>
</comment>
<dbReference type="Proteomes" id="UP000228380">
    <property type="component" value="Chromosome 3"/>
</dbReference>
<dbReference type="InterPro" id="IPR044861">
    <property type="entry name" value="IPNS-like_FE2OG_OXY"/>
</dbReference>
<keyword evidence="4 5" id="KW-0408">Iron</keyword>
<dbReference type="InterPro" id="IPR026992">
    <property type="entry name" value="DIOX_N"/>
</dbReference>
<proteinExistence type="inferred from homology"/>
<feature type="domain" description="Fe2OG dioxygenase" evidence="7">
    <location>
        <begin position="191"/>
        <end position="292"/>
    </location>
</feature>
<comment type="similarity">
    <text evidence="5">Belongs to the iron/ascorbate-dependent oxidoreductase family.</text>
</comment>
<feature type="region of interest" description="Disordered" evidence="6">
    <location>
        <begin position="1"/>
        <end position="41"/>
    </location>
</feature>
<dbReference type="Pfam" id="PF03171">
    <property type="entry name" value="2OG-FeII_Oxy"/>
    <property type="match status" value="1"/>
</dbReference>
<evidence type="ECO:0000256" key="1">
    <source>
        <dbReference type="ARBA" id="ARBA00001961"/>
    </source>
</evidence>